<evidence type="ECO:0000256" key="2">
    <source>
        <dbReference type="ARBA" id="ARBA00022490"/>
    </source>
</evidence>
<keyword evidence="4 9" id="KW-0378">Hydrolase</keyword>
<keyword evidence="10" id="KW-0175">Coiled coil</keyword>
<evidence type="ECO:0000256" key="10">
    <source>
        <dbReference type="SAM" id="Coils"/>
    </source>
</evidence>
<comment type="subunit">
    <text evidence="9">Part of the signal recognition particle protein translocation system, which is composed of SRP and FtsY.</text>
</comment>
<proteinExistence type="inferred from homology"/>
<dbReference type="InterPro" id="IPR027417">
    <property type="entry name" value="P-loop_NTPase"/>
</dbReference>
<dbReference type="HAMAP" id="MF_00920">
    <property type="entry name" value="FtsY"/>
    <property type="match status" value="1"/>
</dbReference>
<name>A0A1M6PWC8_9FIRM</name>
<sequence>MLKKIFDKFKKKENEEITSNEEAIQEEKATDIVEHEKIEEEINQSIDELIEQEITSNKEAVQEEKIETEEDKPTKFNLFSRLKEGLSKTKKGITDRVDNLLKVYVKVDEELFEELEEILITSDIGVNTTMEIVDELRNRVKSKKITESANVRDELKDILAGILSDEQNKLNIEPSPVIILVVGVNGVGKTTTIGKMANRFKKEGKSVLLAAGDTFRAAAIDQLEVWANRVGVDIVKHSEGSDPGAVIFDAIKAAKSRKADILICDTAGRLHNKKNLMNELGKVFKIVDREYPEATKEVLLVVDATTGQNAVSQAKVFKEVANITGIVLTKLDGTAKGGIVLAVKSELDVPVKLIGVGEQMEDLQDFDSKDFVNALFGDENE</sequence>
<evidence type="ECO:0000256" key="1">
    <source>
        <dbReference type="ARBA" id="ARBA00022475"/>
    </source>
</evidence>
<evidence type="ECO:0000256" key="3">
    <source>
        <dbReference type="ARBA" id="ARBA00022741"/>
    </source>
</evidence>
<dbReference type="SUPFAM" id="SSF52540">
    <property type="entry name" value="P-loop containing nucleoside triphosphate hydrolases"/>
    <property type="match status" value="1"/>
</dbReference>
<comment type="catalytic activity">
    <reaction evidence="8 9">
        <text>GTP + H2O = GDP + phosphate + H(+)</text>
        <dbReference type="Rhea" id="RHEA:19669"/>
        <dbReference type="ChEBI" id="CHEBI:15377"/>
        <dbReference type="ChEBI" id="CHEBI:15378"/>
        <dbReference type="ChEBI" id="CHEBI:37565"/>
        <dbReference type="ChEBI" id="CHEBI:43474"/>
        <dbReference type="ChEBI" id="CHEBI:58189"/>
        <dbReference type="EC" id="3.6.5.4"/>
    </reaction>
</comment>
<dbReference type="GO" id="GO:0005737">
    <property type="term" value="C:cytoplasm"/>
    <property type="evidence" value="ECO:0007669"/>
    <property type="project" value="UniProtKB-SubCell"/>
</dbReference>
<comment type="similarity">
    <text evidence="9">Belongs to the GTP-binding SRP family. FtsY subfamily.</text>
</comment>
<feature type="binding site" evidence="9">
    <location>
        <begin position="183"/>
        <end position="190"/>
    </location>
    <ligand>
        <name>GTP</name>
        <dbReference type="ChEBI" id="CHEBI:37565"/>
    </ligand>
</feature>
<dbReference type="OrthoDB" id="9804720at2"/>
<dbReference type="GO" id="GO:0005886">
    <property type="term" value="C:plasma membrane"/>
    <property type="evidence" value="ECO:0007669"/>
    <property type="project" value="UniProtKB-SubCell"/>
</dbReference>
<dbReference type="EC" id="3.6.5.4" evidence="9"/>
<evidence type="ECO:0000256" key="5">
    <source>
        <dbReference type="ARBA" id="ARBA00023134"/>
    </source>
</evidence>
<dbReference type="STRING" id="1123349.SAMN02744037_01674"/>
<dbReference type="SMART" id="SM00963">
    <property type="entry name" value="SRP54_N"/>
    <property type="match status" value="1"/>
</dbReference>
<feature type="binding site" evidence="9">
    <location>
        <begin position="329"/>
        <end position="332"/>
    </location>
    <ligand>
        <name>GTP</name>
        <dbReference type="ChEBI" id="CHEBI:37565"/>
    </ligand>
</feature>
<dbReference type="InterPro" id="IPR003593">
    <property type="entry name" value="AAA+_ATPase"/>
</dbReference>
<dbReference type="PANTHER" id="PTHR43134">
    <property type="entry name" value="SIGNAL RECOGNITION PARTICLE RECEPTOR SUBUNIT ALPHA"/>
    <property type="match status" value="1"/>
</dbReference>
<evidence type="ECO:0000256" key="8">
    <source>
        <dbReference type="ARBA" id="ARBA00048027"/>
    </source>
</evidence>
<dbReference type="Gene3D" id="1.20.120.140">
    <property type="entry name" value="Signal recognition particle SRP54, nucleotide-binding domain"/>
    <property type="match status" value="1"/>
</dbReference>
<dbReference type="InterPro" id="IPR042101">
    <property type="entry name" value="SRP54_N_sf"/>
</dbReference>
<dbReference type="Pfam" id="PF00448">
    <property type="entry name" value="SRP54"/>
    <property type="match status" value="1"/>
</dbReference>
<dbReference type="InterPro" id="IPR036225">
    <property type="entry name" value="SRP/SRP_N"/>
</dbReference>
<feature type="binding site" evidence="9">
    <location>
        <begin position="265"/>
        <end position="269"/>
    </location>
    <ligand>
        <name>GTP</name>
        <dbReference type="ChEBI" id="CHEBI:37565"/>
    </ligand>
</feature>
<dbReference type="SMART" id="SM00382">
    <property type="entry name" value="AAA"/>
    <property type="match status" value="1"/>
</dbReference>
<dbReference type="RefSeq" id="WP_143151329.1">
    <property type="nucleotide sequence ID" value="NZ_FRAE01000035.1"/>
</dbReference>
<reference evidence="13" key="1">
    <citation type="submission" date="2016-11" db="EMBL/GenBank/DDBJ databases">
        <authorList>
            <person name="Varghese N."/>
            <person name="Submissions S."/>
        </authorList>
    </citation>
    <scope>NUCLEOTIDE SEQUENCE [LARGE SCALE GENOMIC DNA]</scope>
    <source>
        <strain evidence="13">DSM 15518</strain>
    </source>
</reference>
<dbReference type="Pfam" id="PF02881">
    <property type="entry name" value="SRP54_N"/>
    <property type="match status" value="1"/>
</dbReference>
<evidence type="ECO:0000256" key="4">
    <source>
        <dbReference type="ARBA" id="ARBA00022801"/>
    </source>
</evidence>
<keyword evidence="3 9" id="KW-0547">Nucleotide-binding</keyword>
<dbReference type="SUPFAM" id="SSF47364">
    <property type="entry name" value="Domain of the SRP/SRP receptor G-proteins"/>
    <property type="match status" value="1"/>
</dbReference>
<dbReference type="InterPro" id="IPR013822">
    <property type="entry name" value="Signal_recog_particl_SRP54_hlx"/>
</dbReference>
<dbReference type="AlphaFoldDB" id="A0A1M6PWC8"/>
<keyword evidence="13" id="KW-1185">Reference proteome</keyword>
<dbReference type="CDD" id="cd17874">
    <property type="entry name" value="FtsY"/>
    <property type="match status" value="1"/>
</dbReference>
<dbReference type="EMBL" id="FRAE01000035">
    <property type="protein sequence ID" value="SHK12207.1"/>
    <property type="molecule type" value="Genomic_DNA"/>
</dbReference>
<dbReference type="GO" id="GO:0005525">
    <property type="term" value="F:GTP binding"/>
    <property type="evidence" value="ECO:0007669"/>
    <property type="project" value="UniProtKB-UniRule"/>
</dbReference>
<dbReference type="GO" id="GO:0006614">
    <property type="term" value="P:SRP-dependent cotranslational protein targeting to membrane"/>
    <property type="evidence" value="ECO:0007669"/>
    <property type="project" value="InterPro"/>
</dbReference>
<comment type="subcellular location">
    <subcellularLocation>
        <location evidence="9">Cell membrane</location>
        <topology evidence="9">Peripheral membrane protein</topology>
        <orientation evidence="9">Cytoplasmic side</orientation>
    </subcellularLocation>
    <subcellularLocation>
        <location evidence="9">Cytoplasm</location>
    </subcellularLocation>
</comment>
<dbReference type="Proteomes" id="UP000242497">
    <property type="component" value="Unassembled WGS sequence"/>
</dbReference>
<feature type="coiled-coil region" evidence="10">
    <location>
        <begin position="10"/>
        <end position="71"/>
    </location>
</feature>
<dbReference type="GO" id="GO:0003924">
    <property type="term" value="F:GTPase activity"/>
    <property type="evidence" value="ECO:0007669"/>
    <property type="project" value="UniProtKB-UniRule"/>
</dbReference>
<evidence type="ECO:0000259" key="11">
    <source>
        <dbReference type="PROSITE" id="PS00300"/>
    </source>
</evidence>
<evidence type="ECO:0000256" key="9">
    <source>
        <dbReference type="HAMAP-Rule" id="MF_00920"/>
    </source>
</evidence>
<keyword evidence="7 9" id="KW-0675">Receptor</keyword>
<evidence type="ECO:0000313" key="12">
    <source>
        <dbReference type="EMBL" id="SHK12207.1"/>
    </source>
</evidence>
<dbReference type="PROSITE" id="PS00300">
    <property type="entry name" value="SRP54"/>
    <property type="match status" value="1"/>
</dbReference>
<evidence type="ECO:0000256" key="7">
    <source>
        <dbReference type="ARBA" id="ARBA00023170"/>
    </source>
</evidence>
<dbReference type="SMART" id="SM00962">
    <property type="entry name" value="SRP54"/>
    <property type="match status" value="1"/>
</dbReference>
<dbReference type="FunFam" id="3.40.50.300:FF:000053">
    <property type="entry name" value="Signal recognition particle receptor FtsY"/>
    <property type="match status" value="1"/>
</dbReference>
<dbReference type="FunFam" id="1.20.120.140:FF:000002">
    <property type="entry name" value="Signal recognition particle receptor FtsY"/>
    <property type="match status" value="1"/>
</dbReference>
<keyword evidence="5 9" id="KW-0342">GTP-binding</keyword>
<comment type="function">
    <text evidence="9">Involved in targeting and insertion of nascent membrane proteins into the cytoplasmic membrane. Acts as a receptor for the complex formed by the signal recognition particle (SRP) and the ribosome-nascent chain (RNC).</text>
</comment>
<keyword evidence="6 9" id="KW-0472">Membrane</keyword>
<evidence type="ECO:0000256" key="6">
    <source>
        <dbReference type="ARBA" id="ARBA00023136"/>
    </source>
</evidence>
<evidence type="ECO:0000313" key="13">
    <source>
        <dbReference type="Proteomes" id="UP000242497"/>
    </source>
</evidence>
<dbReference type="NCBIfam" id="TIGR00064">
    <property type="entry name" value="ftsY"/>
    <property type="match status" value="1"/>
</dbReference>
<dbReference type="GO" id="GO:0005047">
    <property type="term" value="F:signal recognition particle binding"/>
    <property type="evidence" value="ECO:0007669"/>
    <property type="project" value="TreeGrafter"/>
</dbReference>
<accession>A0A1M6PWC8</accession>
<feature type="domain" description="SRP54-type proteins GTP-binding" evidence="11">
    <location>
        <begin position="350"/>
        <end position="363"/>
    </location>
</feature>
<keyword evidence="2 9" id="KW-0963">Cytoplasm</keyword>
<dbReference type="PANTHER" id="PTHR43134:SF1">
    <property type="entry name" value="SIGNAL RECOGNITION PARTICLE RECEPTOR SUBUNIT ALPHA"/>
    <property type="match status" value="1"/>
</dbReference>
<dbReference type="InterPro" id="IPR004390">
    <property type="entry name" value="SR_rcpt_FtsY"/>
</dbReference>
<protein>
    <recommendedName>
        <fullName evidence="9">Signal recognition particle receptor FtsY</fullName>
        <shortName evidence="9">SRP receptor</shortName>
        <ecNumber evidence="9">3.6.5.4</ecNumber>
    </recommendedName>
</protein>
<organism evidence="12 13">
    <name type="scientific">Tepidibacter formicigenes DSM 15518</name>
    <dbReference type="NCBI Taxonomy" id="1123349"/>
    <lineage>
        <taxon>Bacteria</taxon>
        <taxon>Bacillati</taxon>
        <taxon>Bacillota</taxon>
        <taxon>Clostridia</taxon>
        <taxon>Peptostreptococcales</taxon>
        <taxon>Peptostreptococcaceae</taxon>
        <taxon>Tepidibacter</taxon>
    </lineage>
</organism>
<dbReference type="Gene3D" id="3.40.50.300">
    <property type="entry name" value="P-loop containing nucleotide triphosphate hydrolases"/>
    <property type="match status" value="1"/>
</dbReference>
<dbReference type="InterPro" id="IPR000897">
    <property type="entry name" value="SRP54_GTPase_dom"/>
</dbReference>
<gene>
    <name evidence="9" type="primary">ftsY</name>
    <name evidence="12" type="ORF">SAMN02744037_01674</name>
</gene>
<keyword evidence="1 9" id="KW-1003">Cell membrane</keyword>